<gene>
    <name evidence="1" type="ORF">V3851_15325</name>
</gene>
<dbReference type="EMBL" id="JAZHPZ010000007">
    <property type="protein sequence ID" value="MEF2967208.1"/>
    <property type="molecule type" value="Genomic_DNA"/>
</dbReference>
<dbReference type="RefSeq" id="WP_331847428.1">
    <property type="nucleotide sequence ID" value="NZ_JAZHPZ010000007.1"/>
</dbReference>
<sequence>MKRDQAASRAVLTDSRVIDARSLQSAHKRLAEILTPGMSVLDAGCGNGAITCGIPADVYTICGRRKRILIKHR</sequence>
<name>A0ABU7VTY1_9BACL</name>
<evidence type="ECO:0008006" key="3">
    <source>
        <dbReference type="Google" id="ProtNLM"/>
    </source>
</evidence>
<keyword evidence="2" id="KW-1185">Reference proteome</keyword>
<proteinExistence type="predicted"/>
<evidence type="ECO:0000313" key="2">
    <source>
        <dbReference type="Proteomes" id="UP001306950"/>
    </source>
</evidence>
<dbReference type="Gene3D" id="3.40.50.150">
    <property type="entry name" value="Vaccinia Virus protein VP39"/>
    <property type="match status" value="1"/>
</dbReference>
<accession>A0ABU7VTY1</accession>
<protein>
    <recommendedName>
        <fullName evidence="3">Methyltransferase domain-containing protein</fullName>
    </recommendedName>
</protein>
<dbReference type="Proteomes" id="UP001306950">
    <property type="component" value="Unassembled WGS sequence"/>
</dbReference>
<dbReference type="InterPro" id="IPR029063">
    <property type="entry name" value="SAM-dependent_MTases_sf"/>
</dbReference>
<organism evidence="1 2">
    <name type="scientific">Paenibacillus haidiansis</name>
    <dbReference type="NCBI Taxonomy" id="1574488"/>
    <lineage>
        <taxon>Bacteria</taxon>
        <taxon>Bacillati</taxon>
        <taxon>Bacillota</taxon>
        <taxon>Bacilli</taxon>
        <taxon>Bacillales</taxon>
        <taxon>Paenibacillaceae</taxon>
        <taxon>Paenibacillus</taxon>
    </lineage>
</organism>
<dbReference type="SUPFAM" id="SSF53335">
    <property type="entry name" value="S-adenosyl-L-methionine-dependent methyltransferases"/>
    <property type="match status" value="1"/>
</dbReference>
<reference evidence="1 2" key="1">
    <citation type="submission" date="2024-02" db="EMBL/GenBank/DDBJ databases">
        <title>A nitrogen-fixing paenibacillus bacterium.</title>
        <authorList>
            <person name="Zhang W.L."/>
            <person name="Chen S.F."/>
        </authorList>
    </citation>
    <scope>NUCLEOTIDE SEQUENCE [LARGE SCALE GENOMIC DNA]</scope>
    <source>
        <strain evidence="1 2">M1</strain>
    </source>
</reference>
<comment type="caution">
    <text evidence="1">The sequence shown here is derived from an EMBL/GenBank/DDBJ whole genome shotgun (WGS) entry which is preliminary data.</text>
</comment>
<evidence type="ECO:0000313" key="1">
    <source>
        <dbReference type="EMBL" id="MEF2967208.1"/>
    </source>
</evidence>